<dbReference type="Proteomes" id="UP001305779">
    <property type="component" value="Unassembled WGS sequence"/>
</dbReference>
<proteinExistence type="predicted"/>
<evidence type="ECO:0000256" key="1">
    <source>
        <dbReference type="SAM" id="MobiDB-lite"/>
    </source>
</evidence>
<gene>
    <name evidence="3" type="ORF">PRZ48_002169</name>
</gene>
<organism evidence="3 4">
    <name type="scientific">Zasmidium cellare</name>
    <name type="common">Wine cellar mold</name>
    <name type="synonym">Racodium cellare</name>
    <dbReference type="NCBI Taxonomy" id="395010"/>
    <lineage>
        <taxon>Eukaryota</taxon>
        <taxon>Fungi</taxon>
        <taxon>Dikarya</taxon>
        <taxon>Ascomycota</taxon>
        <taxon>Pezizomycotina</taxon>
        <taxon>Dothideomycetes</taxon>
        <taxon>Dothideomycetidae</taxon>
        <taxon>Mycosphaerellales</taxon>
        <taxon>Mycosphaerellaceae</taxon>
        <taxon>Zasmidium</taxon>
    </lineage>
</organism>
<dbReference type="InterPro" id="IPR004827">
    <property type="entry name" value="bZIP"/>
</dbReference>
<feature type="domain" description="BZIP" evidence="2">
    <location>
        <begin position="98"/>
        <end position="179"/>
    </location>
</feature>
<accession>A0ABR0F587</accession>
<feature type="compositionally biased region" description="Low complexity" evidence="1">
    <location>
        <begin position="176"/>
        <end position="196"/>
    </location>
</feature>
<comment type="caution">
    <text evidence="3">The sequence shown here is derived from an EMBL/GenBank/DDBJ whole genome shotgun (WGS) entry which is preliminary data.</text>
</comment>
<evidence type="ECO:0000313" key="4">
    <source>
        <dbReference type="Proteomes" id="UP001305779"/>
    </source>
</evidence>
<dbReference type="EMBL" id="JAXOVC010000001">
    <property type="protein sequence ID" value="KAK4508431.1"/>
    <property type="molecule type" value="Genomic_DNA"/>
</dbReference>
<dbReference type="SMART" id="SM00338">
    <property type="entry name" value="BRLZ"/>
    <property type="match status" value="1"/>
</dbReference>
<feature type="compositionally biased region" description="Polar residues" evidence="1">
    <location>
        <begin position="44"/>
        <end position="57"/>
    </location>
</feature>
<protein>
    <recommendedName>
        <fullName evidence="2">BZIP domain-containing protein</fullName>
    </recommendedName>
</protein>
<keyword evidence="4" id="KW-1185">Reference proteome</keyword>
<feature type="region of interest" description="Disordered" evidence="1">
    <location>
        <begin position="163"/>
        <end position="196"/>
    </location>
</feature>
<evidence type="ECO:0000259" key="2">
    <source>
        <dbReference type="SMART" id="SM00338"/>
    </source>
</evidence>
<dbReference type="Pfam" id="PF07716">
    <property type="entry name" value="bZIP_2"/>
    <property type="match status" value="1"/>
</dbReference>
<dbReference type="CDD" id="cd14688">
    <property type="entry name" value="bZIP_YAP"/>
    <property type="match status" value="1"/>
</dbReference>
<sequence>MTSHPSTYLWGPEMPTVLLEDIQDYQQQGLQPLWSWNYDPSGYEPQSENSMPSTPDSSYHDTSLDFPFCNPEDLIDLQRIGTPMSDQGPALDVNTTGTGATKRIRRREQNRASYVMAGGYQRAIADNISRQRAYRDRQRGKIAELQSKVVALKAQNEKLLARNNMLEAATQRDRSQASSAQSMQQNPPSQPNNRRT</sequence>
<reference evidence="3 4" key="1">
    <citation type="journal article" date="2023" name="G3 (Bethesda)">
        <title>A chromosome-level genome assembly of Zasmidium syzygii isolated from banana leaves.</title>
        <authorList>
            <person name="van Westerhoven A.C."/>
            <person name="Mehrabi R."/>
            <person name="Talebi R."/>
            <person name="Steentjes M.B.F."/>
            <person name="Corcolon B."/>
            <person name="Chong P.A."/>
            <person name="Kema G.H.J."/>
            <person name="Seidl M.F."/>
        </authorList>
    </citation>
    <scope>NUCLEOTIDE SEQUENCE [LARGE SCALE GENOMIC DNA]</scope>
    <source>
        <strain evidence="3 4">P124</strain>
    </source>
</reference>
<name>A0ABR0F587_ZASCE</name>
<evidence type="ECO:0000313" key="3">
    <source>
        <dbReference type="EMBL" id="KAK4508431.1"/>
    </source>
</evidence>
<feature type="region of interest" description="Disordered" evidence="1">
    <location>
        <begin position="36"/>
        <end position="61"/>
    </location>
</feature>
<dbReference type="Gene3D" id="1.20.5.170">
    <property type="match status" value="1"/>
</dbReference>